<keyword evidence="3" id="KW-1185">Reference proteome</keyword>
<dbReference type="OrthoDB" id="10263328at2759"/>
<name>A0A8J6DQJ2_GALPY</name>
<comment type="caution">
    <text evidence="2">The sequence shown here is derived from an EMBL/GenBank/DDBJ whole genome shotgun (WGS) entry which is preliminary data.</text>
</comment>
<gene>
    <name evidence="2" type="ORF">J0S82_015498</name>
</gene>
<organism evidence="2 3">
    <name type="scientific">Galemys pyrenaicus</name>
    <name type="common">Iberian desman</name>
    <name type="synonym">Pyrenean desman</name>
    <dbReference type="NCBI Taxonomy" id="202257"/>
    <lineage>
        <taxon>Eukaryota</taxon>
        <taxon>Metazoa</taxon>
        <taxon>Chordata</taxon>
        <taxon>Craniata</taxon>
        <taxon>Vertebrata</taxon>
        <taxon>Euteleostomi</taxon>
        <taxon>Mammalia</taxon>
        <taxon>Eutheria</taxon>
        <taxon>Laurasiatheria</taxon>
        <taxon>Eulipotyphla</taxon>
        <taxon>Talpidae</taxon>
        <taxon>Galemys</taxon>
    </lineage>
</organism>
<evidence type="ECO:0000313" key="3">
    <source>
        <dbReference type="Proteomes" id="UP000700334"/>
    </source>
</evidence>
<dbReference type="InterPro" id="IPR011989">
    <property type="entry name" value="ARM-like"/>
</dbReference>
<dbReference type="Proteomes" id="UP000700334">
    <property type="component" value="Unassembled WGS sequence"/>
</dbReference>
<reference evidence="2" key="1">
    <citation type="journal article" date="2021" name="Evol. Appl.">
        <title>The genome of the Pyrenean desman and the effects of bottlenecks and inbreeding on the genomic landscape of an endangered species.</title>
        <authorList>
            <person name="Escoda L."/>
            <person name="Castresana J."/>
        </authorList>
    </citation>
    <scope>NUCLEOTIDE SEQUENCE</scope>
    <source>
        <strain evidence="2">IBE-C5619</strain>
    </source>
</reference>
<feature type="compositionally biased region" description="Polar residues" evidence="1">
    <location>
        <begin position="27"/>
        <end position="48"/>
    </location>
</feature>
<dbReference type="Gene3D" id="1.25.10.10">
    <property type="entry name" value="Leucine-rich Repeat Variant"/>
    <property type="match status" value="3"/>
</dbReference>
<dbReference type="AlphaFoldDB" id="A0A8J6DQJ2"/>
<accession>A0A8J6DQJ2</accession>
<dbReference type="InterPro" id="IPR016024">
    <property type="entry name" value="ARM-type_fold"/>
</dbReference>
<dbReference type="EMBL" id="JAGFMF010011725">
    <property type="protein sequence ID" value="KAG8514808.1"/>
    <property type="molecule type" value="Genomic_DNA"/>
</dbReference>
<proteinExistence type="predicted"/>
<evidence type="ECO:0000256" key="1">
    <source>
        <dbReference type="SAM" id="MobiDB-lite"/>
    </source>
</evidence>
<protein>
    <submittedName>
        <fullName evidence="2">Importin subunit beta-1</fullName>
    </submittedName>
</protein>
<dbReference type="SUPFAM" id="SSF48371">
    <property type="entry name" value="ARM repeat"/>
    <property type="match status" value="1"/>
</dbReference>
<feature type="region of interest" description="Disordered" evidence="1">
    <location>
        <begin position="26"/>
        <end position="58"/>
    </location>
</feature>
<evidence type="ECO:0000313" key="2">
    <source>
        <dbReference type="EMBL" id="KAG8514808.1"/>
    </source>
</evidence>
<sequence>MKSDSDEMVVQESDFWPNVFDEEIDSTTEVSEGTEQGQLLSTQESILTKQDENDDNDNRKPCKAAWVCCMKMKLSLVSSPSVKNTPRALVVELQCGTYAHLKALTVVFHDTAAWTIGRVCELLLETVINYIYLIPLMQCLIEILSAEPKVASNVLAEASDQEEPATYCLSCFEQTNLLDQMDRPNKCQNNPRTHWLESSSVTFTFYPEQFFRTFSRKCNIKMLFRSLCSWPPVKDTLKHIWLMLLLLVNLGNNVPSAVKSHILAVFGDISLDIEDFKKYVDIVLNRLLVDLPRGQSKIYSFIDHIATTKDQRDGVVACAAGVIGDLRTLFRRIY</sequence>